<dbReference type="AlphaFoldDB" id="A0A1H3H5I8"/>
<keyword evidence="3" id="KW-0804">Transcription</keyword>
<dbReference type="GO" id="GO:0003677">
    <property type="term" value="F:DNA binding"/>
    <property type="evidence" value="ECO:0007669"/>
    <property type="project" value="UniProtKB-KW"/>
</dbReference>
<dbReference type="SMART" id="SM00345">
    <property type="entry name" value="HTH_GNTR"/>
    <property type="match status" value="1"/>
</dbReference>
<evidence type="ECO:0000256" key="3">
    <source>
        <dbReference type="ARBA" id="ARBA00023163"/>
    </source>
</evidence>
<dbReference type="RefSeq" id="WP_090245931.1">
    <property type="nucleotide sequence ID" value="NZ_FNOU01000016.1"/>
</dbReference>
<reference evidence="6" key="1">
    <citation type="submission" date="2016-10" db="EMBL/GenBank/DDBJ databases">
        <authorList>
            <person name="Varghese N."/>
            <person name="Submissions S."/>
        </authorList>
    </citation>
    <scope>NUCLEOTIDE SEQUENCE [LARGE SCALE GENOMIC DNA]</scope>
    <source>
        <strain evidence="6">VPI 5359</strain>
    </source>
</reference>
<dbReference type="Gene3D" id="1.10.10.10">
    <property type="entry name" value="Winged helix-like DNA-binding domain superfamily/Winged helix DNA-binding domain"/>
    <property type="match status" value="1"/>
</dbReference>
<gene>
    <name evidence="5" type="ORF">SAMN04488579_11645</name>
</gene>
<evidence type="ECO:0000313" key="6">
    <source>
        <dbReference type="Proteomes" id="UP000199652"/>
    </source>
</evidence>
<evidence type="ECO:0000313" key="5">
    <source>
        <dbReference type="EMBL" id="SDY10168.1"/>
    </source>
</evidence>
<dbReference type="Pfam" id="PF00392">
    <property type="entry name" value="GntR"/>
    <property type="match status" value="1"/>
</dbReference>
<dbReference type="GO" id="GO:0003700">
    <property type="term" value="F:DNA-binding transcription factor activity"/>
    <property type="evidence" value="ECO:0007669"/>
    <property type="project" value="InterPro"/>
</dbReference>
<dbReference type="PANTHER" id="PTHR38445">
    <property type="entry name" value="HTH-TYPE TRANSCRIPTIONAL REPRESSOR YTRA"/>
    <property type="match status" value="1"/>
</dbReference>
<dbReference type="InterPro" id="IPR036388">
    <property type="entry name" value="WH-like_DNA-bd_sf"/>
</dbReference>
<sequence length="121" mass="13507">MEWHIDSDRPVYRQLIDQIKIGIIAGVFAPGEKLPSVRELAGQAAVNPNTMQRALAEMEGTGLVYAQRTSGRFITEDIGMIKEVKYGVALKEIEEFLEKMSQLGFTKKDVVQLIGEMEGVH</sequence>
<dbReference type="Proteomes" id="UP000199652">
    <property type="component" value="Unassembled WGS sequence"/>
</dbReference>
<dbReference type="EMBL" id="FNOU01000016">
    <property type="protein sequence ID" value="SDY10168.1"/>
    <property type="molecule type" value="Genomic_DNA"/>
</dbReference>
<evidence type="ECO:0000256" key="1">
    <source>
        <dbReference type="ARBA" id="ARBA00023015"/>
    </source>
</evidence>
<dbReference type="InterPro" id="IPR000524">
    <property type="entry name" value="Tscrpt_reg_HTH_GntR"/>
</dbReference>
<dbReference type="STRING" id="1528.SAMN04488579_11645"/>
<organism evidence="5 6">
    <name type="scientific">Eubacterium barkeri</name>
    <name type="common">Clostridium barkeri</name>
    <dbReference type="NCBI Taxonomy" id="1528"/>
    <lineage>
        <taxon>Bacteria</taxon>
        <taxon>Bacillati</taxon>
        <taxon>Bacillota</taxon>
        <taxon>Clostridia</taxon>
        <taxon>Eubacteriales</taxon>
        <taxon>Eubacteriaceae</taxon>
        <taxon>Eubacterium</taxon>
    </lineage>
</organism>
<proteinExistence type="predicted"/>
<evidence type="ECO:0000256" key="2">
    <source>
        <dbReference type="ARBA" id="ARBA00023125"/>
    </source>
</evidence>
<keyword evidence="2 5" id="KW-0238">DNA-binding</keyword>
<evidence type="ECO:0000259" key="4">
    <source>
        <dbReference type="PROSITE" id="PS50949"/>
    </source>
</evidence>
<dbReference type="PROSITE" id="PS50949">
    <property type="entry name" value="HTH_GNTR"/>
    <property type="match status" value="1"/>
</dbReference>
<dbReference type="PANTHER" id="PTHR38445:SF6">
    <property type="entry name" value="GNTR-FAMILY TRANSCRIPTIONAL REGULATOR"/>
    <property type="match status" value="1"/>
</dbReference>
<dbReference type="CDD" id="cd07377">
    <property type="entry name" value="WHTH_GntR"/>
    <property type="match status" value="1"/>
</dbReference>
<name>A0A1H3H5I8_EUBBA</name>
<dbReference type="SUPFAM" id="SSF46785">
    <property type="entry name" value="Winged helix' DNA-binding domain"/>
    <property type="match status" value="1"/>
</dbReference>
<feature type="domain" description="HTH gntR-type" evidence="4">
    <location>
        <begin position="9"/>
        <end position="77"/>
    </location>
</feature>
<protein>
    <submittedName>
        <fullName evidence="5">DNA-binding transcriptional regulator YhcF, GntR family</fullName>
    </submittedName>
</protein>
<keyword evidence="1" id="KW-0805">Transcription regulation</keyword>
<dbReference type="InterPro" id="IPR036390">
    <property type="entry name" value="WH_DNA-bd_sf"/>
</dbReference>
<dbReference type="OrthoDB" id="163333at2"/>
<accession>A0A1H3H5I8</accession>
<keyword evidence="6" id="KW-1185">Reference proteome</keyword>